<dbReference type="SUPFAM" id="SSF109709">
    <property type="entry name" value="KorB DNA-binding domain-like"/>
    <property type="match status" value="1"/>
</dbReference>
<dbReference type="Proteomes" id="UP000789704">
    <property type="component" value="Unassembled WGS sequence"/>
</dbReference>
<evidence type="ECO:0000313" key="3">
    <source>
        <dbReference type="Proteomes" id="UP000789704"/>
    </source>
</evidence>
<dbReference type="SMART" id="SM00470">
    <property type="entry name" value="ParB"/>
    <property type="match status" value="1"/>
</dbReference>
<dbReference type="InterPro" id="IPR050336">
    <property type="entry name" value="Chromosome_partition/occlusion"/>
</dbReference>
<gene>
    <name evidence="2" type="ORF">LMG31841_00236</name>
</gene>
<protein>
    <recommendedName>
        <fullName evidence="1">ParB-like N-terminal domain-containing protein</fullName>
    </recommendedName>
</protein>
<dbReference type="Pfam" id="PF07506">
    <property type="entry name" value="RepB"/>
    <property type="match status" value="1"/>
</dbReference>
<feature type="domain" description="ParB-like N-terminal" evidence="1">
    <location>
        <begin position="13"/>
        <end position="103"/>
    </location>
</feature>
<dbReference type="GO" id="GO:0007059">
    <property type="term" value="P:chromosome segregation"/>
    <property type="evidence" value="ECO:0007669"/>
    <property type="project" value="TreeGrafter"/>
</dbReference>
<dbReference type="Gene3D" id="3.90.1530.10">
    <property type="entry name" value="Conserved hypothetical protein from pyrococcus furiosus pfu- 392566-001, ParB domain"/>
    <property type="match status" value="1"/>
</dbReference>
<dbReference type="InterPro" id="IPR036086">
    <property type="entry name" value="ParB/Sulfiredoxin_sf"/>
</dbReference>
<reference evidence="2" key="1">
    <citation type="submission" date="2021-04" db="EMBL/GenBank/DDBJ databases">
        <authorList>
            <person name="Vanwijnsberghe S."/>
        </authorList>
    </citation>
    <scope>NUCLEOTIDE SEQUENCE</scope>
    <source>
        <strain evidence="2">LMG 31841</strain>
    </source>
</reference>
<dbReference type="GO" id="GO:0005694">
    <property type="term" value="C:chromosome"/>
    <property type="evidence" value="ECO:0007669"/>
    <property type="project" value="TreeGrafter"/>
</dbReference>
<comment type="caution">
    <text evidence="2">The sequence shown here is derived from an EMBL/GenBank/DDBJ whole genome shotgun (WGS) entry which is preliminary data.</text>
</comment>
<dbReference type="PANTHER" id="PTHR33375">
    <property type="entry name" value="CHROMOSOME-PARTITIONING PROTEIN PARB-RELATED"/>
    <property type="match status" value="1"/>
</dbReference>
<dbReference type="InterPro" id="IPR003115">
    <property type="entry name" value="ParB_N"/>
</dbReference>
<evidence type="ECO:0000259" key="1">
    <source>
        <dbReference type="SMART" id="SM00470"/>
    </source>
</evidence>
<dbReference type="InterPro" id="IPR011111">
    <property type="entry name" value="Plasmid_RepB"/>
</dbReference>
<sequence>MTNVKHGFEPEIIEVPLGAIKPGAPLAPTVLSTPKFRTILSSVAELGIIEPLAVYRSNQRAGEYDLLDGRLRLEALKQLGRETAPCMISTDDEGFTFNRQITRTTAVQEHRMIRATLAKGASEQRIAEVLQMDVRRIRERAHLLDGVAPEAAALLKDRQVAPAVFSTLRKMRPFRQIEAAEMMTAANRFSSTYAEMIYVTSRPDALSDKAKPIKKVNVSPEELARMEAEMDRLRQDCQTVEDTVGDTMLSLVVAKGFMSRLLRNENIHGHLKRHHKDSLASVAATMEAIAADNRMPDRE</sequence>
<evidence type="ECO:0000313" key="2">
    <source>
        <dbReference type="EMBL" id="CAG4886658.1"/>
    </source>
</evidence>
<keyword evidence="3" id="KW-1185">Reference proteome</keyword>
<dbReference type="Pfam" id="PF02195">
    <property type="entry name" value="ParB_N"/>
    <property type="match status" value="1"/>
</dbReference>
<organism evidence="2 3">
    <name type="scientific">Paraburkholderia saeva</name>
    <dbReference type="NCBI Taxonomy" id="2777537"/>
    <lineage>
        <taxon>Bacteria</taxon>
        <taxon>Pseudomonadati</taxon>
        <taxon>Pseudomonadota</taxon>
        <taxon>Betaproteobacteria</taxon>
        <taxon>Burkholderiales</taxon>
        <taxon>Burkholderiaceae</taxon>
        <taxon>Paraburkholderia</taxon>
    </lineage>
</organism>
<dbReference type="AlphaFoldDB" id="A0A9N8RS45"/>
<dbReference type="EMBL" id="CAJQZC010000001">
    <property type="protein sequence ID" value="CAG4886658.1"/>
    <property type="molecule type" value="Genomic_DNA"/>
</dbReference>
<dbReference type="RefSeq" id="WP_228874318.1">
    <property type="nucleotide sequence ID" value="NZ_CAJQZC010000001.1"/>
</dbReference>
<dbReference type="SUPFAM" id="SSF110849">
    <property type="entry name" value="ParB/Sulfiredoxin"/>
    <property type="match status" value="1"/>
</dbReference>
<dbReference type="PANTHER" id="PTHR33375:SF1">
    <property type="entry name" value="CHROMOSOME-PARTITIONING PROTEIN PARB-RELATED"/>
    <property type="match status" value="1"/>
</dbReference>
<proteinExistence type="predicted"/>
<name>A0A9N8RS45_9BURK</name>
<accession>A0A9N8RS45</accession>